<accession>A0AAV0C6F5</accession>
<dbReference type="PANTHER" id="PTHR13413">
    <property type="entry name" value="YLP MOTIF CONTAINING PROTEIN NUCLEAR PROTEIN ZAP"/>
    <property type="match status" value="1"/>
</dbReference>
<reference evidence="3" key="1">
    <citation type="submission" date="2022-07" db="EMBL/GenBank/DDBJ databases">
        <authorList>
            <person name="Macas J."/>
            <person name="Novak P."/>
            <person name="Neumann P."/>
        </authorList>
    </citation>
    <scope>NUCLEOTIDE SEQUENCE</scope>
</reference>
<dbReference type="InterPro" id="IPR026314">
    <property type="entry name" value="YLP_motif_con_p1"/>
</dbReference>
<dbReference type="Proteomes" id="UP001152523">
    <property type="component" value="Unassembled WGS sequence"/>
</dbReference>
<proteinExistence type="predicted"/>
<evidence type="ECO:0000313" key="4">
    <source>
        <dbReference type="Proteomes" id="UP001152523"/>
    </source>
</evidence>
<dbReference type="Pfam" id="PF13671">
    <property type="entry name" value="AAA_33"/>
    <property type="match status" value="1"/>
</dbReference>
<feature type="compositionally biased region" description="Polar residues" evidence="2">
    <location>
        <begin position="603"/>
        <end position="618"/>
    </location>
</feature>
<dbReference type="PANTHER" id="PTHR13413:SF0">
    <property type="entry name" value="YLP MOTIF-CONTAINING PROTEIN 1"/>
    <property type="match status" value="1"/>
</dbReference>
<dbReference type="FunFam" id="3.40.50.300:FF:000978">
    <property type="entry name" value="YLP motif-containing protein 1 isoform X3"/>
    <property type="match status" value="1"/>
</dbReference>
<dbReference type="GO" id="GO:0032204">
    <property type="term" value="P:regulation of telomere maintenance"/>
    <property type="evidence" value="ECO:0007669"/>
    <property type="project" value="TreeGrafter"/>
</dbReference>
<dbReference type="InterPro" id="IPR027417">
    <property type="entry name" value="P-loop_NTPase"/>
</dbReference>
<gene>
    <name evidence="3" type="ORF">CEPIT_LOCUS3196</name>
</gene>
<evidence type="ECO:0000313" key="3">
    <source>
        <dbReference type="EMBL" id="CAH9069748.1"/>
    </source>
</evidence>
<dbReference type="Gene3D" id="3.40.50.300">
    <property type="entry name" value="P-loop containing nucleotide triphosphate hydrolases"/>
    <property type="match status" value="1"/>
</dbReference>
<sequence>MVYSWRPPPSQPPPLQGERCPVCYYPHFPFCHLQAMYPSNPRLQCQPHPGHFYHRQPPPAPPQPAYDPFVDHQSSTAMHPHRPYVDGYVAHPSQWNQGVNFNGDLCGNLHSKDNVPNGIAGAKRMRSDDSSALVSESYAKSARFSVDDERRLKLIRDHGGPTDQDSGSGGDLENFEGHGKGALEFLDSRHCDRKQGFYELMPSSEQVNKDLLQSNGYGFSNYPANNYNNVDQRRSMIQLEQSSCGFTSESHSNGPFSDFHPKQNQYGSALTRSQAGFPGQLPLHASPPPLPGGTLGRPFLKSSVFSSPSRTTSSLFPIVTGTSASLPSYLPSTEAAPAYYYANGNSKSPSGFGVETLHYAPSRIVSGENENYTSRHLSLKKPTTIDAFHILKHPHRATRPDLIVVILRGLPGSGKSHLARMLRDLEVENGGNAPRIHSIDDYFMTEVEKVDESDASKSAGSAKGKKSVIKKVIEYCYEPEMEEAYRSSMLKAFKKTLDDGAFSFVIVDDRNLRVADFAQFWATAKRSGYEVYLLEAPYTDPAGCAARNVHGFTLNEIQKLSDQWEEAPSIYLKLDIKSLLHGDSLERGAIQEVEMDMDDGYTTPESSISEQGNTESALVTPTDICSDGVLGWDNEPERPIDSVKDLGKSKWSTDLDEDEVQKNENTSKKSNVSGLVKSYRKEGKTVRWGDEVAKVGFSIGATKAAEVSLVIGPGAGYNLKSNPAGEEESSDEWKRRGQGAVFQEQLRAEHESFKAVFDRRRQRLVADED</sequence>
<protein>
    <recommendedName>
        <fullName evidence="5">YLP motif-containing protein 1</fullName>
    </recommendedName>
</protein>
<evidence type="ECO:0000256" key="2">
    <source>
        <dbReference type="SAM" id="MobiDB-lite"/>
    </source>
</evidence>
<feature type="region of interest" description="Disordered" evidence="2">
    <location>
        <begin position="156"/>
        <end position="176"/>
    </location>
</feature>
<dbReference type="EMBL" id="CAMAPF010000016">
    <property type="protein sequence ID" value="CAH9069748.1"/>
    <property type="molecule type" value="Genomic_DNA"/>
</dbReference>
<evidence type="ECO:0008006" key="5">
    <source>
        <dbReference type="Google" id="ProtNLM"/>
    </source>
</evidence>
<dbReference type="AlphaFoldDB" id="A0AAV0C6F5"/>
<name>A0AAV0C6F5_9ASTE</name>
<organism evidence="3 4">
    <name type="scientific">Cuscuta epithymum</name>
    <dbReference type="NCBI Taxonomy" id="186058"/>
    <lineage>
        <taxon>Eukaryota</taxon>
        <taxon>Viridiplantae</taxon>
        <taxon>Streptophyta</taxon>
        <taxon>Embryophyta</taxon>
        <taxon>Tracheophyta</taxon>
        <taxon>Spermatophyta</taxon>
        <taxon>Magnoliopsida</taxon>
        <taxon>eudicotyledons</taxon>
        <taxon>Gunneridae</taxon>
        <taxon>Pentapetalae</taxon>
        <taxon>asterids</taxon>
        <taxon>lamiids</taxon>
        <taxon>Solanales</taxon>
        <taxon>Convolvulaceae</taxon>
        <taxon>Cuscuteae</taxon>
        <taxon>Cuscuta</taxon>
        <taxon>Cuscuta subgen. Cuscuta</taxon>
    </lineage>
</organism>
<comment type="subcellular location">
    <subcellularLocation>
        <location evidence="1">Plastid</location>
    </subcellularLocation>
</comment>
<feature type="region of interest" description="Disordered" evidence="2">
    <location>
        <begin position="715"/>
        <end position="737"/>
    </location>
</feature>
<dbReference type="SUPFAM" id="SSF52540">
    <property type="entry name" value="P-loop containing nucleoside triphosphate hydrolases"/>
    <property type="match status" value="1"/>
</dbReference>
<dbReference type="GO" id="GO:0009536">
    <property type="term" value="C:plastid"/>
    <property type="evidence" value="ECO:0007669"/>
    <property type="project" value="UniProtKB-SubCell"/>
</dbReference>
<feature type="region of interest" description="Disordered" evidence="2">
    <location>
        <begin position="599"/>
        <end position="618"/>
    </location>
</feature>
<dbReference type="GO" id="GO:0005634">
    <property type="term" value="C:nucleus"/>
    <property type="evidence" value="ECO:0007669"/>
    <property type="project" value="InterPro"/>
</dbReference>
<comment type="caution">
    <text evidence="3">The sequence shown here is derived from an EMBL/GenBank/DDBJ whole genome shotgun (WGS) entry which is preliminary data.</text>
</comment>
<evidence type="ECO:0000256" key="1">
    <source>
        <dbReference type="ARBA" id="ARBA00004474"/>
    </source>
</evidence>
<keyword evidence="4" id="KW-1185">Reference proteome</keyword>